<dbReference type="EMBL" id="CP021425">
    <property type="protein sequence ID" value="ARU59248.1"/>
    <property type="molecule type" value="Genomic_DNA"/>
</dbReference>
<dbReference type="OrthoDB" id="9812708at2"/>
<dbReference type="SMART" id="SM00248">
    <property type="entry name" value="ANK"/>
    <property type="match status" value="2"/>
</dbReference>
<name>A0A1Y0IFE9_9GAMM</name>
<evidence type="ECO:0000313" key="5">
    <source>
        <dbReference type="Proteomes" id="UP000196027"/>
    </source>
</evidence>
<dbReference type="PROSITE" id="PS50297">
    <property type="entry name" value="ANK_REP_REGION"/>
    <property type="match status" value="2"/>
</dbReference>
<keyword evidence="2 3" id="KW-0040">ANK repeat</keyword>
<evidence type="ECO:0000256" key="3">
    <source>
        <dbReference type="PROSITE-ProRule" id="PRU00023"/>
    </source>
</evidence>
<dbReference type="AlphaFoldDB" id="A0A1Y0IFE9"/>
<dbReference type="InterPro" id="IPR036770">
    <property type="entry name" value="Ankyrin_rpt-contain_sf"/>
</dbReference>
<reference evidence="4 5" key="1">
    <citation type="submission" date="2017-05" db="EMBL/GenBank/DDBJ databases">
        <title>Genomic insights into alkan degradation activity of Oleiphilus messinensis.</title>
        <authorList>
            <person name="Kozyavkin S.A."/>
            <person name="Slesarev A.I."/>
            <person name="Golyshin P.N."/>
            <person name="Korzhenkov A."/>
            <person name="Golyshina O.N."/>
            <person name="Toshchakov S.V."/>
        </authorList>
    </citation>
    <scope>NUCLEOTIDE SEQUENCE [LARGE SCALE GENOMIC DNA]</scope>
    <source>
        <strain evidence="4 5">ME102</strain>
    </source>
</reference>
<dbReference type="Pfam" id="PF12796">
    <property type="entry name" value="Ank_2"/>
    <property type="match status" value="1"/>
</dbReference>
<feature type="repeat" description="ANK" evidence="3">
    <location>
        <begin position="32"/>
        <end position="64"/>
    </location>
</feature>
<keyword evidence="1" id="KW-0677">Repeat</keyword>
<dbReference type="KEGG" id="ome:OLMES_5265"/>
<evidence type="ECO:0000256" key="1">
    <source>
        <dbReference type="ARBA" id="ARBA00022737"/>
    </source>
</evidence>
<dbReference type="PANTHER" id="PTHR24171">
    <property type="entry name" value="ANKYRIN REPEAT DOMAIN-CONTAINING PROTEIN 39-RELATED"/>
    <property type="match status" value="1"/>
</dbReference>
<evidence type="ECO:0000256" key="2">
    <source>
        <dbReference type="ARBA" id="ARBA00023043"/>
    </source>
</evidence>
<organism evidence="4 5">
    <name type="scientific">Oleiphilus messinensis</name>
    <dbReference type="NCBI Taxonomy" id="141451"/>
    <lineage>
        <taxon>Bacteria</taxon>
        <taxon>Pseudomonadati</taxon>
        <taxon>Pseudomonadota</taxon>
        <taxon>Gammaproteobacteria</taxon>
        <taxon>Oceanospirillales</taxon>
        <taxon>Oleiphilaceae</taxon>
        <taxon>Oleiphilus</taxon>
    </lineage>
</organism>
<dbReference type="Gene3D" id="1.25.40.20">
    <property type="entry name" value="Ankyrin repeat-containing domain"/>
    <property type="match status" value="1"/>
</dbReference>
<protein>
    <submittedName>
        <fullName evidence="4">Ankyrin</fullName>
    </submittedName>
</protein>
<dbReference type="SUPFAM" id="SSF48403">
    <property type="entry name" value="Ankyrin repeat"/>
    <property type="match status" value="1"/>
</dbReference>
<proteinExistence type="predicted"/>
<sequence length="125" mass="13236">MKNDLSSVLARCSDTASWFGIELNGVNCVNLMDDTPLHTVCSWGDLESARILIDAGADVNAKGDNGCSPIFNGVIGGNPKVLELLIRSGARVNSKNDDGRSVLEYARNIGSSEDVINTLLKVKGA</sequence>
<dbReference type="RefSeq" id="WP_087463940.1">
    <property type="nucleotide sequence ID" value="NZ_CP021425.1"/>
</dbReference>
<evidence type="ECO:0000313" key="4">
    <source>
        <dbReference type="EMBL" id="ARU59248.1"/>
    </source>
</evidence>
<dbReference type="InterPro" id="IPR002110">
    <property type="entry name" value="Ankyrin_rpt"/>
</dbReference>
<gene>
    <name evidence="4" type="ORF">OLMES_5265</name>
</gene>
<feature type="repeat" description="ANK" evidence="3">
    <location>
        <begin position="65"/>
        <end position="97"/>
    </location>
</feature>
<dbReference type="Proteomes" id="UP000196027">
    <property type="component" value="Chromosome"/>
</dbReference>
<dbReference type="PROSITE" id="PS50088">
    <property type="entry name" value="ANK_REPEAT"/>
    <property type="match status" value="2"/>
</dbReference>
<keyword evidence="5" id="KW-1185">Reference proteome</keyword>
<accession>A0A1Y0IFE9</accession>